<dbReference type="EMBL" id="CP064030">
    <property type="protein sequence ID" value="QRN55364.1"/>
    <property type="molecule type" value="Genomic_DNA"/>
</dbReference>
<feature type="transmembrane region" description="Helical" evidence="5">
    <location>
        <begin position="230"/>
        <end position="249"/>
    </location>
</feature>
<evidence type="ECO:0000256" key="2">
    <source>
        <dbReference type="ARBA" id="ARBA00022692"/>
    </source>
</evidence>
<accession>A0ABX7GYJ8</accession>
<evidence type="ECO:0000256" key="4">
    <source>
        <dbReference type="ARBA" id="ARBA00023136"/>
    </source>
</evidence>
<reference evidence="7 8" key="1">
    <citation type="submission" date="2020-10" db="EMBL/GenBank/DDBJ databases">
        <title>Phylogeny of dyella-like bacteria.</title>
        <authorList>
            <person name="Fu J."/>
        </authorList>
    </citation>
    <scope>NUCLEOTIDE SEQUENCE [LARGE SCALE GENOMIC DNA]</scope>
    <source>
        <strain evidence="7 8">DHOB09</strain>
    </source>
</reference>
<feature type="transmembrane region" description="Helical" evidence="5">
    <location>
        <begin position="365"/>
        <end position="385"/>
    </location>
</feature>
<feature type="transmembrane region" description="Helical" evidence="5">
    <location>
        <begin position="287"/>
        <end position="308"/>
    </location>
</feature>
<name>A0ABX7GYJ8_9GAMM</name>
<organism evidence="7 8">
    <name type="scientific">Dyella caseinilytica</name>
    <dbReference type="NCBI Taxonomy" id="1849581"/>
    <lineage>
        <taxon>Bacteria</taxon>
        <taxon>Pseudomonadati</taxon>
        <taxon>Pseudomonadota</taxon>
        <taxon>Gammaproteobacteria</taxon>
        <taxon>Lysobacterales</taxon>
        <taxon>Rhodanobacteraceae</taxon>
        <taxon>Dyella</taxon>
    </lineage>
</organism>
<feature type="transmembrane region" description="Helical" evidence="5">
    <location>
        <begin position="161"/>
        <end position="185"/>
    </location>
</feature>
<feature type="transmembrane region" description="Helical" evidence="5">
    <location>
        <begin position="87"/>
        <end position="103"/>
    </location>
</feature>
<feature type="transmembrane region" description="Helical" evidence="5">
    <location>
        <begin position="109"/>
        <end position="126"/>
    </location>
</feature>
<protein>
    <submittedName>
        <fullName evidence="7">FUSC family protein</fullName>
    </submittedName>
</protein>
<dbReference type="RefSeq" id="WP_188798931.1">
    <property type="nucleotide sequence ID" value="NZ_BMIZ01000001.1"/>
</dbReference>
<evidence type="ECO:0000313" key="8">
    <source>
        <dbReference type="Proteomes" id="UP000663181"/>
    </source>
</evidence>
<keyword evidence="3 5" id="KW-1133">Transmembrane helix</keyword>
<evidence type="ECO:0000256" key="5">
    <source>
        <dbReference type="SAM" id="Phobius"/>
    </source>
</evidence>
<feature type="transmembrane region" description="Helical" evidence="5">
    <location>
        <begin position="133"/>
        <end position="149"/>
    </location>
</feature>
<feature type="transmembrane region" description="Helical" evidence="5">
    <location>
        <begin position="255"/>
        <end position="275"/>
    </location>
</feature>
<evidence type="ECO:0000259" key="6">
    <source>
        <dbReference type="Pfam" id="PF13515"/>
    </source>
</evidence>
<keyword evidence="2 5" id="KW-0812">Transmembrane</keyword>
<dbReference type="Pfam" id="PF13515">
    <property type="entry name" value="FUSC_2"/>
    <property type="match status" value="1"/>
</dbReference>
<dbReference type="InterPro" id="IPR049453">
    <property type="entry name" value="Memb_transporter_dom"/>
</dbReference>
<feature type="domain" description="Integral membrane bound transporter" evidence="6">
    <location>
        <begin position="49"/>
        <end position="177"/>
    </location>
</feature>
<evidence type="ECO:0000256" key="1">
    <source>
        <dbReference type="ARBA" id="ARBA00004141"/>
    </source>
</evidence>
<evidence type="ECO:0000256" key="3">
    <source>
        <dbReference type="ARBA" id="ARBA00022989"/>
    </source>
</evidence>
<sequence>MMLDTTVKTRIARFFRLSALGLRDELKQLRLRGPRALLCAETVGAVVLSLLLADAFNLKDRWWVAISAYVVVRGSLKVSLWRSLDRIAGTLVGAALSALAISLTPHDEAWFVLLLALFAGLGLYRAIGSPRSYAWILGTVTALLVMSEAHQLEGLSVYELALRRVCDVAVGISASMAVVVAVHLARELMRRLLPHEEEEVPASMQSSAATQVGTTTGLDRHSWKMRRLRALQASQGAITIGVLGLFAFHHDLPSFPQTLISITAVLLVPLPALLRKQGEDDLVSLRMANRALGCLAAALLAIVLLPFIGNKPWLCMMTLAAGVWLAAHVQAGSTNTSYLGTQFGIGFIMTFVQDERWSTDATAPALRLLGILIGLSALTLVMFATTRIRLWIVSRYAKD</sequence>
<comment type="subcellular location">
    <subcellularLocation>
        <location evidence="1">Membrane</location>
        <topology evidence="1">Multi-pass membrane protein</topology>
    </subcellularLocation>
</comment>
<gene>
    <name evidence="7" type="ORF">ISN74_08595</name>
</gene>
<keyword evidence="8" id="KW-1185">Reference proteome</keyword>
<evidence type="ECO:0000313" key="7">
    <source>
        <dbReference type="EMBL" id="QRN55364.1"/>
    </source>
</evidence>
<proteinExistence type="predicted"/>
<dbReference type="Proteomes" id="UP000663181">
    <property type="component" value="Chromosome"/>
</dbReference>
<keyword evidence="4 5" id="KW-0472">Membrane</keyword>